<keyword evidence="3" id="KW-0964">Secreted</keyword>
<proteinExistence type="inferred from homology"/>
<dbReference type="AlphaFoldDB" id="A0AAD4XLX5"/>
<comment type="similarity">
    <text evidence="2">Belongs to the DEFL family.</text>
</comment>
<evidence type="ECO:0000256" key="1">
    <source>
        <dbReference type="ARBA" id="ARBA00004613"/>
    </source>
</evidence>
<evidence type="ECO:0000313" key="10">
    <source>
        <dbReference type="Proteomes" id="UP001202328"/>
    </source>
</evidence>
<protein>
    <submittedName>
        <fullName evidence="9">Uncharacterized protein</fullName>
    </submittedName>
</protein>
<keyword evidence="8" id="KW-0472">Membrane</keyword>
<accession>A0AAD4XLX5</accession>
<keyword evidence="10" id="KW-1185">Reference proteome</keyword>
<keyword evidence="6" id="KW-0732">Signal</keyword>
<evidence type="ECO:0000256" key="2">
    <source>
        <dbReference type="ARBA" id="ARBA00006722"/>
    </source>
</evidence>
<evidence type="ECO:0000313" key="9">
    <source>
        <dbReference type="EMBL" id="KAI3922990.1"/>
    </source>
</evidence>
<dbReference type="GO" id="GO:0005576">
    <property type="term" value="C:extracellular region"/>
    <property type="evidence" value="ECO:0007669"/>
    <property type="project" value="UniProtKB-SubCell"/>
</dbReference>
<evidence type="ECO:0000256" key="3">
    <source>
        <dbReference type="ARBA" id="ARBA00022525"/>
    </source>
</evidence>
<dbReference type="GO" id="GO:0050832">
    <property type="term" value="P:defense response to fungus"/>
    <property type="evidence" value="ECO:0007669"/>
    <property type="project" value="UniProtKB-KW"/>
</dbReference>
<evidence type="ECO:0000256" key="6">
    <source>
        <dbReference type="ARBA" id="ARBA00022729"/>
    </source>
</evidence>
<organism evidence="9 10">
    <name type="scientific">Papaver atlanticum</name>
    <dbReference type="NCBI Taxonomy" id="357466"/>
    <lineage>
        <taxon>Eukaryota</taxon>
        <taxon>Viridiplantae</taxon>
        <taxon>Streptophyta</taxon>
        <taxon>Embryophyta</taxon>
        <taxon>Tracheophyta</taxon>
        <taxon>Spermatophyta</taxon>
        <taxon>Magnoliopsida</taxon>
        <taxon>Ranunculales</taxon>
        <taxon>Papaveraceae</taxon>
        <taxon>Papaveroideae</taxon>
        <taxon>Papaver</taxon>
    </lineage>
</organism>
<evidence type="ECO:0000256" key="5">
    <source>
        <dbReference type="ARBA" id="ARBA00022577"/>
    </source>
</evidence>
<dbReference type="Proteomes" id="UP001202328">
    <property type="component" value="Unassembled WGS sequence"/>
</dbReference>
<keyword evidence="8" id="KW-1133">Transmembrane helix</keyword>
<dbReference type="GO" id="GO:0031640">
    <property type="term" value="P:killing of cells of another organism"/>
    <property type="evidence" value="ECO:0007669"/>
    <property type="project" value="UniProtKB-KW"/>
</dbReference>
<dbReference type="InterPro" id="IPR022618">
    <property type="entry name" value="Defensin-like_20-28"/>
</dbReference>
<dbReference type="Pfam" id="PF10868">
    <property type="entry name" value="Defensin_like"/>
    <property type="match status" value="1"/>
</dbReference>
<evidence type="ECO:0000256" key="7">
    <source>
        <dbReference type="ARBA" id="ARBA00022821"/>
    </source>
</evidence>
<evidence type="ECO:0000256" key="8">
    <source>
        <dbReference type="SAM" id="Phobius"/>
    </source>
</evidence>
<feature type="transmembrane region" description="Helical" evidence="8">
    <location>
        <begin position="7"/>
        <end position="28"/>
    </location>
</feature>
<dbReference type="EMBL" id="JAJJMB010008589">
    <property type="protein sequence ID" value="KAI3922990.1"/>
    <property type="molecule type" value="Genomic_DNA"/>
</dbReference>
<name>A0AAD4XLX5_9MAGN</name>
<keyword evidence="4" id="KW-0929">Antimicrobial</keyword>
<keyword evidence="7" id="KW-0611">Plant defense</keyword>
<keyword evidence="8" id="KW-0812">Transmembrane</keyword>
<keyword evidence="5" id="KW-0295">Fungicide</keyword>
<sequence>MLPGSFCFYAFLFLLCNVKMFCFTLYFLCDPSIIQCCNDNRIGSCLTGSASDNRRCNSLCTQCSDKGGHCKLLKSGKHACHCMC</sequence>
<comment type="subcellular location">
    <subcellularLocation>
        <location evidence="1">Secreted</location>
    </subcellularLocation>
</comment>
<evidence type="ECO:0000256" key="4">
    <source>
        <dbReference type="ARBA" id="ARBA00022529"/>
    </source>
</evidence>
<gene>
    <name evidence="9" type="ORF">MKW98_013524</name>
</gene>
<comment type="caution">
    <text evidence="9">The sequence shown here is derived from an EMBL/GenBank/DDBJ whole genome shotgun (WGS) entry which is preliminary data.</text>
</comment>
<reference evidence="9" key="1">
    <citation type="submission" date="2022-04" db="EMBL/GenBank/DDBJ databases">
        <title>A functionally conserved STORR gene fusion in Papaver species that diverged 16.8 million years ago.</title>
        <authorList>
            <person name="Catania T."/>
        </authorList>
    </citation>
    <scope>NUCLEOTIDE SEQUENCE</scope>
    <source>
        <strain evidence="9">S-188037</strain>
    </source>
</reference>